<dbReference type="PROSITE" id="PS50922">
    <property type="entry name" value="TLC"/>
    <property type="match status" value="1"/>
</dbReference>
<protein>
    <recommendedName>
        <fullName evidence="8">TLC domain-containing protein</fullName>
    </recommendedName>
</protein>
<accession>A0AAD5TFE5</accession>
<keyword evidence="4 5" id="KW-0472">Membrane</keyword>
<feature type="domain" description="TLC" evidence="8">
    <location>
        <begin position="87"/>
        <end position="300"/>
    </location>
</feature>
<dbReference type="GO" id="GO:0005783">
    <property type="term" value="C:endoplasmic reticulum"/>
    <property type="evidence" value="ECO:0007669"/>
    <property type="project" value="TreeGrafter"/>
</dbReference>
<proteinExistence type="predicted"/>
<evidence type="ECO:0000313" key="9">
    <source>
        <dbReference type="EMBL" id="KAJ3174703.1"/>
    </source>
</evidence>
<dbReference type="EMBL" id="JADGJQ010000061">
    <property type="protein sequence ID" value="KAJ3174703.1"/>
    <property type="molecule type" value="Genomic_DNA"/>
</dbReference>
<evidence type="ECO:0000256" key="4">
    <source>
        <dbReference type="ARBA" id="ARBA00023136"/>
    </source>
</evidence>
<evidence type="ECO:0000256" key="5">
    <source>
        <dbReference type="PROSITE-ProRule" id="PRU00205"/>
    </source>
</evidence>
<evidence type="ECO:0000256" key="2">
    <source>
        <dbReference type="ARBA" id="ARBA00022692"/>
    </source>
</evidence>
<feature type="transmembrane region" description="Helical" evidence="7">
    <location>
        <begin position="126"/>
        <end position="147"/>
    </location>
</feature>
<comment type="caution">
    <text evidence="9">The sequence shown here is derived from an EMBL/GenBank/DDBJ whole genome shotgun (WGS) entry which is preliminary data.</text>
</comment>
<evidence type="ECO:0000256" key="3">
    <source>
        <dbReference type="ARBA" id="ARBA00022989"/>
    </source>
</evidence>
<keyword evidence="10" id="KW-1185">Reference proteome</keyword>
<evidence type="ECO:0000313" key="10">
    <source>
        <dbReference type="Proteomes" id="UP001212152"/>
    </source>
</evidence>
<dbReference type="InterPro" id="IPR050846">
    <property type="entry name" value="TLCD"/>
</dbReference>
<reference evidence="9" key="1">
    <citation type="submission" date="2020-05" db="EMBL/GenBank/DDBJ databases">
        <title>Phylogenomic resolution of chytrid fungi.</title>
        <authorList>
            <person name="Stajich J.E."/>
            <person name="Amses K."/>
            <person name="Simmons R."/>
            <person name="Seto K."/>
            <person name="Myers J."/>
            <person name="Bonds A."/>
            <person name="Quandt C.A."/>
            <person name="Barry K."/>
            <person name="Liu P."/>
            <person name="Grigoriev I."/>
            <person name="Longcore J.E."/>
            <person name="James T.Y."/>
        </authorList>
    </citation>
    <scope>NUCLEOTIDE SEQUENCE</scope>
    <source>
        <strain evidence="9">JEL0379</strain>
    </source>
</reference>
<comment type="subcellular location">
    <subcellularLocation>
        <location evidence="1">Membrane</location>
        <topology evidence="1">Multi-pass membrane protein</topology>
    </subcellularLocation>
</comment>
<dbReference type="Proteomes" id="UP001212152">
    <property type="component" value="Unassembled WGS sequence"/>
</dbReference>
<evidence type="ECO:0000256" key="7">
    <source>
        <dbReference type="SAM" id="Phobius"/>
    </source>
</evidence>
<keyword evidence="3 7" id="KW-1133">Transmembrane helix</keyword>
<organism evidence="9 10">
    <name type="scientific">Geranomyces variabilis</name>
    <dbReference type="NCBI Taxonomy" id="109894"/>
    <lineage>
        <taxon>Eukaryota</taxon>
        <taxon>Fungi</taxon>
        <taxon>Fungi incertae sedis</taxon>
        <taxon>Chytridiomycota</taxon>
        <taxon>Chytridiomycota incertae sedis</taxon>
        <taxon>Chytridiomycetes</taxon>
        <taxon>Spizellomycetales</taxon>
        <taxon>Powellomycetaceae</taxon>
        <taxon>Geranomyces</taxon>
    </lineage>
</organism>
<feature type="transmembrane region" description="Helical" evidence="7">
    <location>
        <begin position="228"/>
        <end position="249"/>
    </location>
</feature>
<dbReference type="PANTHER" id="PTHR13439">
    <property type="entry name" value="CT120 PROTEIN"/>
    <property type="match status" value="1"/>
</dbReference>
<evidence type="ECO:0000256" key="1">
    <source>
        <dbReference type="ARBA" id="ARBA00004141"/>
    </source>
</evidence>
<feature type="transmembrane region" description="Helical" evidence="7">
    <location>
        <begin position="153"/>
        <end position="178"/>
    </location>
</feature>
<evidence type="ECO:0000256" key="6">
    <source>
        <dbReference type="SAM" id="MobiDB-lite"/>
    </source>
</evidence>
<keyword evidence="2 5" id="KW-0812">Transmembrane</keyword>
<dbReference type="GO" id="GO:0016020">
    <property type="term" value="C:membrane"/>
    <property type="evidence" value="ECO:0007669"/>
    <property type="project" value="UniProtKB-SubCell"/>
</dbReference>
<dbReference type="InterPro" id="IPR006634">
    <property type="entry name" value="TLC-dom"/>
</dbReference>
<name>A0AAD5TFE5_9FUNG</name>
<dbReference type="Pfam" id="PF03798">
    <property type="entry name" value="TRAM_LAG1_CLN8"/>
    <property type="match status" value="1"/>
</dbReference>
<dbReference type="GO" id="GO:0055088">
    <property type="term" value="P:lipid homeostasis"/>
    <property type="evidence" value="ECO:0007669"/>
    <property type="project" value="TreeGrafter"/>
</dbReference>
<evidence type="ECO:0000259" key="8">
    <source>
        <dbReference type="PROSITE" id="PS50922"/>
    </source>
</evidence>
<dbReference type="AlphaFoldDB" id="A0AAD5TFE5"/>
<dbReference type="SMART" id="SM00724">
    <property type="entry name" value="TLC"/>
    <property type="match status" value="1"/>
</dbReference>
<feature type="transmembrane region" description="Helical" evidence="7">
    <location>
        <begin position="30"/>
        <end position="51"/>
    </location>
</feature>
<dbReference type="PANTHER" id="PTHR13439:SF0">
    <property type="entry name" value="TOPOISOMERASE I DAMAGE AFFECTED PROTEIN 4"/>
    <property type="match status" value="1"/>
</dbReference>
<gene>
    <name evidence="9" type="ORF">HDU87_006952</name>
</gene>
<feature type="region of interest" description="Disordered" evidence="6">
    <location>
        <begin position="408"/>
        <end position="438"/>
    </location>
</feature>
<feature type="transmembrane region" description="Helical" evidence="7">
    <location>
        <begin position="269"/>
        <end position="292"/>
    </location>
</feature>
<sequence length="438" mass="47902">MTTTIPLPTLLLRPEAYRHAASLHSASASLAFPSLVLSWVAVFFLTYRTVLRLLTRPPHTPTPSFSASASASSAFSLSSWLPVLPASAIEEWSNRSVSTLHAFIAFYGSIDWYLRDSHMIKTRADYGFLNSPICDYYLGVTLAYLLFDLLRLLYFTLFASVPIAANGSMFIHHIVIILGYSLGVRHHYGTFYMALYLNNEITTPLLNARFLMAERGMKSTRAYAVNETLFVVGFFISRIAGNALVLYHMQVSLPAIWHEVPQRGLPVPVFYLLPAMAYTHVALQAYWFALLVRMAARKIRLALASTSTSSSSKTPAGLAALSPPTTLAYDNNLSGISPTINVPMKDGLPPRLSDSDFTRSLTPPPVVETGGQKAARVLGLPPAGLTGRPMKKLGLVEVANEKAAEVLGIRDSPTPPSVRKRRSLVPTSGRGDKDGAYP</sequence>